<dbReference type="InterPro" id="IPR008972">
    <property type="entry name" value="Cupredoxin"/>
</dbReference>
<dbReference type="PANTHER" id="PTHR11709">
    <property type="entry name" value="MULTI-COPPER OXIDASE"/>
    <property type="match status" value="1"/>
</dbReference>
<evidence type="ECO:0000259" key="5">
    <source>
        <dbReference type="Pfam" id="PF00394"/>
    </source>
</evidence>
<dbReference type="Pfam" id="PF00394">
    <property type="entry name" value="Cu-oxidase"/>
    <property type="match status" value="1"/>
</dbReference>
<keyword evidence="9" id="KW-1185">Reference proteome</keyword>
<evidence type="ECO:0000256" key="4">
    <source>
        <dbReference type="ARBA" id="ARBA00023008"/>
    </source>
</evidence>
<proteinExistence type="inferred from homology"/>
<dbReference type="EMBL" id="ML993625">
    <property type="protein sequence ID" value="KAF2160617.1"/>
    <property type="molecule type" value="Genomic_DNA"/>
</dbReference>
<dbReference type="InterPro" id="IPR011706">
    <property type="entry name" value="Cu-oxidase_C"/>
</dbReference>
<dbReference type="PANTHER" id="PTHR11709:SF394">
    <property type="entry name" value="FI03373P-RELATED"/>
    <property type="match status" value="1"/>
</dbReference>
<evidence type="ECO:0000259" key="7">
    <source>
        <dbReference type="Pfam" id="PF07732"/>
    </source>
</evidence>
<dbReference type="InterPro" id="IPR017762">
    <property type="entry name" value="Multicopper_oxidase_fun"/>
</dbReference>
<keyword evidence="4" id="KW-0186">Copper</keyword>
<dbReference type="Proteomes" id="UP000799537">
    <property type="component" value="Unassembled WGS sequence"/>
</dbReference>
<dbReference type="InterPro" id="IPR035666">
    <property type="entry name" value="MCO_CuRO_3"/>
</dbReference>
<organism evidence="8 9">
    <name type="scientific">Zasmidium cellare ATCC 36951</name>
    <dbReference type="NCBI Taxonomy" id="1080233"/>
    <lineage>
        <taxon>Eukaryota</taxon>
        <taxon>Fungi</taxon>
        <taxon>Dikarya</taxon>
        <taxon>Ascomycota</taxon>
        <taxon>Pezizomycotina</taxon>
        <taxon>Dothideomycetes</taxon>
        <taxon>Dothideomycetidae</taxon>
        <taxon>Mycosphaerellales</taxon>
        <taxon>Mycosphaerellaceae</taxon>
        <taxon>Zasmidium</taxon>
    </lineage>
</organism>
<dbReference type="InterPro" id="IPR002355">
    <property type="entry name" value="Cu_oxidase_Cu_BS"/>
</dbReference>
<dbReference type="PROSITE" id="PS00080">
    <property type="entry name" value="MULTICOPPER_OXIDASE2"/>
    <property type="match status" value="1"/>
</dbReference>
<keyword evidence="3" id="KW-0560">Oxidoreductase</keyword>
<evidence type="ECO:0000256" key="1">
    <source>
        <dbReference type="ARBA" id="ARBA00010609"/>
    </source>
</evidence>
<dbReference type="GO" id="GO:0016491">
    <property type="term" value="F:oxidoreductase activity"/>
    <property type="evidence" value="ECO:0007669"/>
    <property type="project" value="UniProtKB-KW"/>
</dbReference>
<accession>A0A6A6C0N8</accession>
<sequence>MVAGICTRALDRRTAATQSSPYLKEPRKVLSVGLARQGPPRPPHYGGPQWHDETFHPDFVLRITYQNISVGCQSRTSVVANGTSPGPPIRIPAGKTSWIRVYNDMDQYNATIHWHGLAQRMAPFADGTPAASQWPIPAKRFFDYEVRPLKDEAGTYFYHSHVGFQAVSCAGPLIVEDAGPPPYAYDEERIVMLTDYFNKTDHTIESGLVGVPFTWSGETNAVLINGVGVATGEKAGTGSCKLPVINVDPGKTYRMRFIGATALSMTQFAIVGHDNFTIVEADGHYTQPHSEKFMQLSTGQRFDVIFKAKSQAELGNTTDYLIQLQTKDRPAVYNGYGVLRYSGGQPSITTGPAKPPISLTNATYSWAEYALEPLYPNNFPTAAEVTRRLEIDSRQVLTHTDIWRMNGLQWNETSSPYPGDTPYLVQIYEKGPSAIPNYTAALENQGWDPYTLTFPAKIGEVIEIIWYNTGSLVMNNGGQDYHPFHAHGGHYYDCGSGNGTYNATENEKKLAGYNPVLRDTTNLYRYTSVTTAGNKLGWRAWRIRVTDPGVWMVHCHILQHMIMGMQSVWVMGDFAQVADVPPTDIADYLVFGGDVNGNDTHPPRVVHYWGDDDDHWW</sequence>
<feature type="domain" description="Plastocyanin-like" evidence="6">
    <location>
        <begin position="438"/>
        <end position="570"/>
    </location>
</feature>
<dbReference type="GeneID" id="54571963"/>
<protein>
    <submittedName>
        <fullName evidence="8">Multicopper oxidase</fullName>
    </submittedName>
</protein>
<dbReference type="CDD" id="cd13873">
    <property type="entry name" value="CuRO_2_AAO_like_2"/>
    <property type="match status" value="1"/>
</dbReference>
<dbReference type="InterPro" id="IPR011707">
    <property type="entry name" value="Cu-oxidase-like_N"/>
</dbReference>
<dbReference type="CDD" id="cd13895">
    <property type="entry name" value="CuRO_3_AAO_like_2"/>
    <property type="match status" value="1"/>
</dbReference>
<dbReference type="NCBIfam" id="TIGR03390">
    <property type="entry name" value="ascorbOXfungal"/>
    <property type="match status" value="1"/>
</dbReference>
<dbReference type="InterPro" id="IPR045087">
    <property type="entry name" value="Cu-oxidase_fam"/>
</dbReference>
<dbReference type="InterPro" id="IPR001117">
    <property type="entry name" value="Cu-oxidase_2nd"/>
</dbReference>
<dbReference type="AlphaFoldDB" id="A0A6A6C0N8"/>
<dbReference type="Gene3D" id="2.60.40.420">
    <property type="entry name" value="Cupredoxins - blue copper proteins"/>
    <property type="match status" value="3"/>
</dbReference>
<keyword evidence="2" id="KW-0479">Metal-binding</keyword>
<dbReference type="Pfam" id="PF07732">
    <property type="entry name" value="Cu-oxidase_3"/>
    <property type="match status" value="1"/>
</dbReference>
<evidence type="ECO:0000259" key="6">
    <source>
        <dbReference type="Pfam" id="PF07731"/>
    </source>
</evidence>
<dbReference type="Pfam" id="PF07731">
    <property type="entry name" value="Cu-oxidase_2"/>
    <property type="match status" value="1"/>
</dbReference>
<feature type="domain" description="Plastocyanin-like" evidence="7">
    <location>
        <begin position="63"/>
        <end position="178"/>
    </location>
</feature>
<comment type="similarity">
    <text evidence="1">Belongs to the multicopper oxidase family.</text>
</comment>
<feature type="domain" description="Plastocyanin-like" evidence="5">
    <location>
        <begin position="188"/>
        <end position="343"/>
    </location>
</feature>
<dbReference type="GO" id="GO:0005507">
    <property type="term" value="F:copper ion binding"/>
    <property type="evidence" value="ECO:0007669"/>
    <property type="project" value="InterPro"/>
</dbReference>
<dbReference type="InterPro" id="IPR033138">
    <property type="entry name" value="Cu_oxidase_CS"/>
</dbReference>
<evidence type="ECO:0000313" key="9">
    <source>
        <dbReference type="Proteomes" id="UP000799537"/>
    </source>
</evidence>
<evidence type="ECO:0000256" key="3">
    <source>
        <dbReference type="ARBA" id="ARBA00023002"/>
    </source>
</evidence>
<reference evidence="8" key="1">
    <citation type="journal article" date="2020" name="Stud. Mycol.">
        <title>101 Dothideomycetes genomes: a test case for predicting lifestyles and emergence of pathogens.</title>
        <authorList>
            <person name="Haridas S."/>
            <person name="Albert R."/>
            <person name="Binder M."/>
            <person name="Bloem J."/>
            <person name="Labutti K."/>
            <person name="Salamov A."/>
            <person name="Andreopoulos B."/>
            <person name="Baker S."/>
            <person name="Barry K."/>
            <person name="Bills G."/>
            <person name="Bluhm B."/>
            <person name="Cannon C."/>
            <person name="Castanera R."/>
            <person name="Culley D."/>
            <person name="Daum C."/>
            <person name="Ezra D."/>
            <person name="Gonzalez J."/>
            <person name="Henrissat B."/>
            <person name="Kuo A."/>
            <person name="Liang C."/>
            <person name="Lipzen A."/>
            <person name="Lutzoni F."/>
            <person name="Magnuson J."/>
            <person name="Mondo S."/>
            <person name="Nolan M."/>
            <person name="Ohm R."/>
            <person name="Pangilinan J."/>
            <person name="Park H.-J."/>
            <person name="Ramirez L."/>
            <person name="Alfaro M."/>
            <person name="Sun H."/>
            <person name="Tritt A."/>
            <person name="Yoshinaga Y."/>
            <person name="Zwiers L.-H."/>
            <person name="Turgeon B."/>
            <person name="Goodwin S."/>
            <person name="Spatafora J."/>
            <person name="Crous P."/>
            <person name="Grigoriev I."/>
        </authorList>
    </citation>
    <scope>NUCLEOTIDE SEQUENCE</scope>
    <source>
        <strain evidence="8">ATCC 36951</strain>
    </source>
</reference>
<name>A0A6A6C0N8_ZASCE</name>
<evidence type="ECO:0000313" key="8">
    <source>
        <dbReference type="EMBL" id="KAF2160617.1"/>
    </source>
</evidence>
<dbReference type="OrthoDB" id="2121828at2759"/>
<dbReference type="RefSeq" id="XP_033661506.1">
    <property type="nucleotide sequence ID" value="XM_033818691.1"/>
</dbReference>
<dbReference type="SUPFAM" id="SSF49503">
    <property type="entry name" value="Cupredoxins"/>
    <property type="match status" value="3"/>
</dbReference>
<gene>
    <name evidence="8" type="ORF">M409DRAFT_70355</name>
</gene>
<evidence type="ECO:0000256" key="2">
    <source>
        <dbReference type="ARBA" id="ARBA00022723"/>
    </source>
</evidence>
<dbReference type="PROSITE" id="PS00079">
    <property type="entry name" value="MULTICOPPER_OXIDASE1"/>
    <property type="match status" value="1"/>
</dbReference>